<sequence>MTKLFTLHKESENYVKIQKYQQEVDIMVEISTVFDHNLKPETTINILDHFMWNLGWAMNMSIGCKVDVGKYRSTHTIAEDLGITFGAGLKKLFYRKMQDEGINIDGFSVFGLDEALVRAMVNMEGRRNCFITYGQDCPGSRNEICEDILTADFVAFFEGFAQGFPATIHIDLLQGRDPHHVWESAFMALGNALRAAYATNPWRIAKNNPFYAEEGMGDASLI</sequence>
<dbReference type="PANTHER" id="PTHR23133:SF2">
    <property type="entry name" value="IMIDAZOLEGLYCEROL-PHOSPHATE DEHYDRATASE"/>
    <property type="match status" value="1"/>
</dbReference>
<dbReference type="SUPFAM" id="SSF54211">
    <property type="entry name" value="Ribosomal protein S5 domain 2-like"/>
    <property type="match status" value="2"/>
</dbReference>
<reference evidence="4 5" key="1">
    <citation type="submission" date="2016-10" db="EMBL/GenBank/DDBJ databases">
        <title>Complete Genome Sequence of Peptococcaceae strain DCMF.</title>
        <authorList>
            <person name="Edwards R.J."/>
            <person name="Holland S.I."/>
            <person name="Deshpande N.P."/>
            <person name="Wong Y.K."/>
            <person name="Ertan H."/>
            <person name="Manefield M."/>
            <person name="Russell T.L."/>
            <person name="Lee M.J."/>
        </authorList>
    </citation>
    <scope>NUCLEOTIDE SEQUENCE [LARGE SCALE GENOMIC DNA]</scope>
    <source>
        <strain evidence="4 5">DCMF</strain>
    </source>
</reference>
<dbReference type="Pfam" id="PF00475">
    <property type="entry name" value="IGPD"/>
    <property type="match status" value="1"/>
</dbReference>
<keyword evidence="3" id="KW-0456">Lyase</keyword>
<keyword evidence="2" id="KW-0368">Histidine biosynthesis</keyword>
<dbReference type="KEGG" id="fwa:DCMF_09385"/>
<protein>
    <recommendedName>
        <fullName evidence="6">Imidazoleglycerol-phosphate dehydratase</fullName>
    </recommendedName>
</protein>
<evidence type="ECO:0000256" key="3">
    <source>
        <dbReference type="ARBA" id="ARBA00023239"/>
    </source>
</evidence>
<dbReference type="AlphaFoldDB" id="A0A3G1KR90"/>
<organism evidence="4 5">
    <name type="scientific">Formimonas warabiya</name>
    <dbReference type="NCBI Taxonomy" id="1761012"/>
    <lineage>
        <taxon>Bacteria</taxon>
        <taxon>Bacillati</taxon>
        <taxon>Bacillota</taxon>
        <taxon>Clostridia</taxon>
        <taxon>Eubacteriales</taxon>
        <taxon>Peptococcaceae</taxon>
        <taxon>Candidatus Formimonas</taxon>
    </lineage>
</organism>
<dbReference type="Proteomes" id="UP000323521">
    <property type="component" value="Chromosome"/>
</dbReference>
<gene>
    <name evidence="4" type="ORF">DCMF_09385</name>
</gene>
<dbReference type="InterPro" id="IPR038494">
    <property type="entry name" value="IGPD_sf"/>
</dbReference>
<dbReference type="Gene3D" id="3.30.230.40">
    <property type="entry name" value="Imidazole glycerol phosphate dehydratase, domain 1"/>
    <property type="match status" value="2"/>
</dbReference>
<accession>A0A3G1KR90</accession>
<evidence type="ECO:0000313" key="5">
    <source>
        <dbReference type="Proteomes" id="UP000323521"/>
    </source>
</evidence>
<evidence type="ECO:0008006" key="6">
    <source>
        <dbReference type="Google" id="ProtNLM"/>
    </source>
</evidence>
<dbReference type="InterPro" id="IPR000807">
    <property type="entry name" value="ImidazoleglycerolP_deHydtase"/>
</dbReference>
<dbReference type="GO" id="GO:0000105">
    <property type="term" value="P:L-histidine biosynthetic process"/>
    <property type="evidence" value="ECO:0007669"/>
    <property type="project" value="UniProtKB-KW"/>
</dbReference>
<dbReference type="EMBL" id="CP017634">
    <property type="protein sequence ID" value="ATW24957.1"/>
    <property type="molecule type" value="Genomic_DNA"/>
</dbReference>
<keyword evidence="1" id="KW-0028">Amino-acid biosynthesis</keyword>
<dbReference type="InterPro" id="IPR020568">
    <property type="entry name" value="Ribosomal_Su5_D2-typ_SF"/>
</dbReference>
<proteinExistence type="predicted"/>
<evidence type="ECO:0000313" key="4">
    <source>
        <dbReference type="EMBL" id="ATW24957.1"/>
    </source>
</evidence>
<keyword evidence="5" id="KW-1185">Reference proteome</keyword>
<name>A0A3G1KR90_FORW1</name>
<dbReference type="GO" id="GO:0004424">
    <property type="term" value="F:imidazoleglycerol-phosphate dehydratase activity"/>
    <property type="evidence" value="ECO:0007669"/>
    <property type="project" value="InterPro"/>
</dbReference>
<evidence type="ECO:0000256" key="2">
    <source>
        <dbReference type="ARBA" id="ARBA00023102"/>
    </source>
</evidence>
<evidence type="ECO:0000256" key="1">
    <source>
        <dbReference type="ARBA" id="ARBA00022605"/>
    </source>
</evidence>
<dbReference type="PANTHER" id="PTHR23133">
    <property type="entry name" value="IMIDAZOLEGLYCEROL-PHOSPHATE DEHYDRATASE HIS7"/>
    <property type="match status" value="1"/>
</dbReference>